<feature type="domain" description="Glycosyl hydrolase family 30 beta sandwich" evidence="8">
    <location>
        <begin position="398"/>
        <end position="462"/>
    </location>
</feature>
<dbReference type="Gene3D" id="3.20.20.80">
    <property type="entry name" value="Glycosidases"/>
    <property type="match status" value="1"/>
</dbReference>
<protein>
    <recommendedName>
        <fullName evidence="3 6">Glucosylceramidase</fullName>
        <ecNumber evidence="3 6">3.2.1.45</ecNumber>
    </recommendedName>
</protein>
<evidence type="ECO:0000256" key="4">
    <source>
        <dbReference type="ARBA" id="ARBA00022729"/>
    </source>
</evidence>
<dbReference type="Proteomes" id="UP001174909">
    <property type="component" value="Unassembled WGS sequence"/>
</dbReference>
<dbReference type="InterPro" id="IPR017853">
    <property type="entry name" value="GH"/>
</dbReference>
<dbReference type="SUPFAM" id="SSF51445">
    <property type="entry name" value="(Trans)glycosidases"/>
    <property type="match status" value="1"/>
</dbReference>
<evidence type="ECO:0000256" key="1">
    <source>
        <dbReference type="ARBA" id="ARBA00001013"/>
    </source>
</evidence>
<dbReference type="InterPro" id="IPR001139">
    <property type="entry name" value="Glyco_hydro_30"/>
</dbReference>
<keyword evidence="6" id="KW-0746">Sphingolipid metabolism</keyword>
<dbReference type="AlphaFoldDB" id="A0AA35RQ20"/>
<evidence type="ECO:0000256" key="5">
    <source>
        <dbReference type="ARBA" id="ARBA00022801"/>
    </source>
</evidence>
<dbReference type="InterPro" id="IPR033453">
    <property type="entry name" value="Glyco_hydro_30_TIM-barrel"/>
</dbReference>
<dbReference type="PANTHER" id="PTHR11069">
    <property type="entry name" value="GLUCOSYLCERAMIDASE"/>
    <property type="match status" value="1"/>
</dbReference>
<name>A0AA35RQ20_GEOBA</name>
<dbReference type="GO" id="GO:0016020">
    <property type="term" value="C:membrane"/>
    <property type="evidence" value="ECO:0007669"/>
    <property type="project" value="GOC"/>
</dbReference>
<gene>
    <name evidence="9" type="ORF">GBAR_LOCUS9643</name>
</gene>
<dbReference type="Pfam" id="PF02055">
    <property type="entry name" value="Glyco_hydro_30"/>
    <property type="match status" value="1"/>
</dbReference>
<evidence type="ECO:0000259" key="7">
    <source>
        <dbReference type="Pfam" id="PF02055"/>
    </source>
</evidence>
<keyword evidence="6" id="KW-0443">Lipid metabolism</keyword>
<dbReference type="Gene3D" id="2.60.40.1180">
    <property type="entry name" value="Golgi alpha-mannosidase II"/>
    <property type="match status" value="1"/>
</dbReference>
<dbReference type="EMBL" id="CASHTH010001462">
    <property type="protein sequence ID" value="CAI8015630.1"/>
    <property type="molecule type" value="Genomic_DNA"/>
</dbReference>
<evidence type="ECO:0000256" key="3">
    <source>
        <dbReference type="ARBA" id="ARBA00012658"/>
    </source>
</evidence>
<keyword evidence="6" id="KW-0326">Glycosidase</keyword>
<evidence type="ECO:0000256" key="6">
    <source>
        <dbReference type="RuleBase" id="RU361188"/>
    </source>
</evidence>
<sequence length="465" mass="52403">MEWYRTAQGTTDRITAQPSVSFGDDFASNIAVTINRSMTYQTVLGFGGAFTDSASFVFSKLNSTLQTQVLDMYFSESGLRYNMARLPIGSCDFSLENYNYDNISGDVNLTHFSIDHDRERIIPLIKRALAVRQQWTNDSLNILGSPWSPPGWMKANSNPYCPQGCSNCYLNDASKVSWALYFSKFVTAYEAEGIKIWGITVQNEPEYCPPTYEGMNWSPETERDYIKTYLGPQLKRDHPDLNILIYDHNKDHVVEWAQTVYSDNEAAQYVWGTAVHWYTGDDFPNLNTTHYLFPDKPILASEATEVRESDPKNPDWGKGEHYAHDIMGDMNNWVVGFIDWNLILDMLGGPNHKGPDECEGSDLCGSDSMMLADAANQLVYPQVFYYYVGQISKFVPRGSVRVSNVVSGSSLEAVAFLTPDKQVVVIVMNTGDQPITFKLLDILGSSKRAVKITALAHSIQTFLYY</sequence>
<dbReference type="InterPro" id="IPR033452">
    <property type="entry name" value="GH30_C"/>
</dbReference>
<dbReference type="PANTHER" id="PTHR11069:SF23">
    <property type="entry name" value="LYSOSOMAL ACID GLUCOSYLCERAMIDASE"/>
    <property type="match status" value="1"/>
</dbReference>
<proteinExistence type="inferred from homology"/>
<feature type="domain" description="Glycosyl hydrolase family 30 TIM-barrel" evidence="7">
    <location>
        <begin position="44"/>
        <end position="395"/>
    </location>
</feature>
<organism evidence="9 10">
    <name type="scientific">Geodia barretti</name>
    <name type="common">Barrett's horny sponge</name>
    <dbReference type="NCBI Taxonomy" id="519541"/>
    <lineage>
        <taxon>Eukaryota</taxon>
        <taxon>Metazoa</taxon>
        <taxon>Porifera</taxon>
        <taxon>Demospongiae</taxon>
        <taxon>Heteroscleromorpha</taxon>
        <taxon>Tetractinellida</taxon>
        <taxon>Astrophorina</taxon>
        <taxon>Geodiidae</taxon>
        <taxon>Geodia</taxon>
    </lineage>
</organism>
<comment type="catalytic activity">
    <reaction evidence="1">
        <text>a beta-D-glucosyl-(1&lt;-&gt;1')-N-acylsphing-4-enine + H2O = an N-acylsphing-4-enine + D-glucose</text>
        <dbReference type="Rhea" id="RHEA:13269"/>
        <dbReference type="ChEBI" id="CHEBI:4167"/>
        <dbReference type="ChEBI" id="CHEBI:15377"/>
        <dbReference type="ChEBI" id="CHEBI:22801"/>
        <dbReference type="ChEBI" id="CHEBI:52639"/>
        <dbReference type="EC" id="3.2.1.45"/>
    </reaction>
    <physiologicalReaction direction="left-to-right" evidence="1">
        <dbReference type="Rhea" id="RHEA:13270"/>
    </physiologicalReaction>
</comment>
<evidence type="ECO:0000256" key="2">
    <source>
        <dbReference type="ARBA" id="ARBA00005382"/>
    </source>
</evidence>
<dbReference type="InterPro" id="IPR013780">
    <property type="entry name" value="Glyco_hydro_b"/>
</dbReference>
<reference evidence="9" key="1">
    <citation type="submission" date="2023-03" db="EMBL/GenBank/DDBJ databases">
        <authorList>
            <person name="Steffen K."/>
            <person name="Cardenas P."/>
        </authorList>
    </citation>
    <scope>NUCLEOTIDE SEQUENCE</scope>
</reference>
<comment type="similarity">
    <text evidence="2 6">Belongs to the glycosyl hydrolase 30 family.</text>
</comment>
<comment type="caution">
    <text evidence="9">The sequence shown here is derived from an EMBL/GenBank/DDBJ whole genome shotgun (WGS) entry which is preliminary data.</text>
</comment>
<accession>A0AA35RQ20</accession>
<keyword evidence="10" id="KW-1185">Reference proteome</keyword>
<evidence type="ECO:0000313" key="10">
    <source>
        <dbReference type="Proteomes" id="UP001174909"/>
    </source>
</evidence>
<evidence type="ECO:0000259" key="8">
    <source>
        <dbReference type="Pfam" id="PF17189"/>
    </source>
</evidence>
<dbReference type="GO" id="GO:0006680">
    <property type="term" value="P:glucosylceramide catabolic process"/>
    <property type="evidence" value="ECO:0007669"/>
    <property type="project" value="TreeGrafter"/>
</dbReference>
<evidence type="ECO:0000313" key="9">
    <source>
        <dbReference type="EMBL" id="CAI8015630.1"/>
    </source>
</evidence>
<keyword evidence="5 6" id="KW-0378">Hydrolase</keyword>
<dbReference type="Pfam" id="PF17189">
    <property type="entry name" value="Glyco_hydro_30C"/>
    <property type="match status" value="1"/>
</dbReference>
<dbReference type="PRINTS" id="PR00843">
    <property type="entry name" value="GLHYDRLASE30"/>
</dbReference>
<keyword evidence="4" id="KW-0732">Signal</keyword>
<dbReference type="EC" id="3.2.1.45" evidence="3 6"/>
<dbReference type="GO" id="GO:0004348">
    <property type="term" value="F:glucosylceramidase activity"/>
    <property type="evidence" value="ECO:0007669"/>
    <property type="project" value="UniProtKB-EC"/>
</dbReference>